<comment type="caution">
    <text evidence="2">The sequence shown here is derived from an EMBL/GenBank/DDBJ whole genome shotgun (WGS) entry which is preliminary data.</text>
</comment>
<dbReference type="EMBL" id="SADV01000041">
    <property type="protein sequence ID" value="TQR26860.1"/>
    <property type="molecule type" value="Genomic_DNA"/>
</dbReference>
<dbReference type="AlphaFoldDB" id="A0A544U7D8"/>
<name>A0A544U7D8_LYSSH</name>
<evidence type="ECO:0000313" key="3">
    <source>
        <dbReference type="Proteomes" id="UP000317944"/>
    </source>
</evidence>
<feature type="coiled-coil region" evidence="1">
    <location>
        <begin position="7"/>
        <end position="34"/>
    </location>
</feature>
<evidence type="ECO:0000313" key="2">
    <source>
        <dbReference type="EMBL" id="TQR26860.1"/>
    </source>
</evidence>
<dbReference type="RefSeq" id="WP_142511049.1">
    <property type="nucleotide sequence ID" value="NZ_SADV01000041.1"/>
</dbReference>
<proteinExistence type="predicted"/>
<protein>
    <recommendedName>
        <fullName evidence="4">DUF5082 domain-containing protein</fullName>
    </recommendedName>
</protein>
<dbReference type="Proteomes" id="UP000317944">
    <property type="component" value="Unassembled WGS sequence"/>
</dbReference>
<organism evidence="2 3">
    <name type="scientific">Lysinibacillus sphaericus</name>
    <name type="common">Bacillus sphaericus</name>
    <dbReference type="NCBI Taxonomy" id="1421"/>
    <lineage>
        <taxon>Bacteria</taxon>
        <taxon>Bacillati</taxon>
        <taxon>Bacillota</taxon>
        <taxon>Bacilli</taxon>
        <taxon>Bacillales</taxon>
        <taxon>Bacillaceae</taxon>
        <taxon>Lysinibacillus</taxon>
    </lineage>
</organism>
<keyword evidence="1" id="KW-0175">Coiled coil</keyword>
<evidence type="ECO:0008006" key="4">
    <source>
        <dbReference type="Google" id="ProtNLM"/>
    </source>
</evidence>
<evidence type="ECO:0000256" key="1">
    <source>
        <dbReference type="SAM" id="Coils"/>
    </source>
</evidence>
<sequence>MSEEYILEDIKKWKEELESRIEELYNILNSKSKQMEILSTRMKIIEVSSRKFSNPEKYWLKYGQPLKDEYNLLNEDLADSKDLKEQNELKALLQNVNQYISEVAK</sequence>
<reference evidence="2 3" key="1">
    <citation type="submission" date="2018-03" db="EMBL/GenBank/DDBJ databases">
        <title>Aerobic endospore-forming bacteria genome sequencing and assembly.</title>
        <authorList>
            <person name="Cavalcante D.A."/>
            <person name="Driks A."/>
            <person name="Putonti C."/>
            <person name="De-Souza M.T."/>
        </authorList>
    </citation>
    <scope>NUCLEOTIDE SEQUENCE [LARGE SCALE GENOMIC DNA]</scope>
    <source>
        <strain evidence="2 3">SDF0037</strain>
    </source>
</reference>
<gene>
    <name evidence="2" type="ORF">C7Y47_24040</name>
</gene>
<accession>A0A544U7D8</accession>